<proteinExistence type="predicted"/>
<keyword evidence="3 6" id="KW-0812">Transmembrane</keyword>
<name>A0A098S4S9_9BACT</name>
<evidence type="ECO:0000256" key="1">
    <source>
        <dbReference type="ARBA" id="ARBA00004651"/>
    </source>
</evidence>
<dbReference type="NCBIfam" id="TIGR00765">
    <property type="entry name" value="yihY_not_rbn"/>
    <property type="match status" value="1"/>
</dbReference>
<dbReference type="Proteomes" id="UP000029736">
    <property type="component" value="Unassembled WGS sequence"/>
</dbReference>
<evidence type="ECO:0000313" key="7">
    <source>
        <dbReference type="EMBL" id="KGE87160.1"/>
    </source>
</evidence>
<protein>
    <submittedName>
        <fullName evidence="7">Ribonuclease BN</fullName>
    </submittedName>
</protein>
<feature type="transmembrane region" description="Helical" evidence="6">
    <location>
        <begin position="126"/>
        <end position="148"/>
    </location>
</feature>
<reference evidence="7 8" key="1">
    <citation type="journal article" date="2014" name="Int. J. Syst. Evol. Microbiol.">
        <title>Phaeodactylibacter xiamenensis gen. nov., sp. nov., a member of the family Saprospiraceae isolated from the marine alga Phaeodactylum tricornutum.</title>
        <authorList>
            <person name="Chen Z.Jr."/>
            <person name="Lei X."/>
            <person name="Lai Q."/>
            <person name="Li Y."/>
            <person name="Zhang B."/>
            <person name="Zhang J."/>
            <person name="Zhang H."/>
            <person name="Yang L."/>
            <person name="Zheng W."/>
            <person name="Tian Y."/>
            <person name="Yu Z."/>
            <person name="Xu H.Jr."/>
            <person name="Zheng T."/>
        </authorList>
    </citation>
    <scope>NUCLEOTIDE SEQUENCE [LARGE SCALE GENOMIC DNA]</scope>
    <source>
        <strain evidence="7 8">KD52</strain>
    </source>
</reference>
<evidence type="ECO:0000256" key="4">
    <source>
        <dbReference type="ARBA" id="ARBA00022989"/>
    </source>
</evidence>
<feature type="transmembrane region" description="Helical" evidence="6">
    <location>
        <begin position="280"/>
        <end position="302"/>
    </location>
</feature>
<keyword evidence="5 6" id="KW-0472">Membrane</keyword>
<dbReference type="PANTHER" id="PTHR30213:SF0">
    <property type="entry name" value="UPF0761 MEMBRANE PROTEIN YIHY"/>
    <property type="match status" value="1"/>
</dbReference>
<evidence type="ECO:0000256" key="5">
    <source>
        <dbReference type="ARBA" id="ARBA00023136"/>
    </source>
</evidence>
<organism evidence="7 8">
    <name type="scientific">Phaeodactylibacter xiamenensis</name>
    <dbReference type="NCBI Taxonomy" id="1524460"/>
    <lineage>
        <taxon>Bacteria</taxon>
        <taxon>Pseudomonadati</taxon>
        <taxon>Bacteroidota</taxon>
        <taxon>Saprospiria</taxon>
        <taxon>Saprospirales</taxon>
        <taxon>Haliscomenobacteraceae</taxon>
        <taxon>Phaeodactylibacter</taxon>
    </lineage>
</organism>
<evidence type="ECO:0000256" key="2">
    <source>
        <dbReference type="ARBA" id="ARBA00022475"/>
    </source>
</evidence>
<keyword evidence="4 6" id="KW-1133">Transmembrane helix</keyword>
<dbReference type="STRING" id="1524460.IX84_16010"/>
<evidence type="ECO:0000313" key="8">
    <source>
        <dbReference type="Proteomes" id="UP000029736"/>
    </source>
</evidence>
<comment type="subcellular location">
    <subcellularLocation>
        <location evidence="1">Cell membrane</location>
        <topology evidence="1">Multi-pass membrane protein</topology>
    </subcellularLocation>
</comment>
<evidence type="ECO:0000256" key="6">
    <source>
        <dbReference type="SAM" id="Phobius"/>
    </source>
</evidence>
<feature type="transmembrane region" description="Helical" evidence="6">
    <location>
        <begin position="169"/>
        <end position="191"/>
    </location>
</feature>
<accession>A0A098S4S9</accession>
<comment type="caution">
    <text evidence="7">The sequence shown here is derived from an EMBL/GenBank/DDBJ whole genome shotgun (WGS) entry which is preliminary data.</text>
</comment>
<feature type="transmembrane region" description="Helical" evidence="6">
    <location>
        <begin position="245"/>
        <end position="268"/>
    </location>
</feature>
<dbReference type="AlphaFoldDB" id="A0A098S4S9"/>
<keyword evidence="2" id="KW-1003">Cell membrane</keyword>
<dbReference type="PIRSF" id="PIRSF035875">
    <property type="entry name" value="RNase_BN"/>
    <property type="match status" value="1"/>
</dbReference>
<gene>
    <name evidence="7" type="ORF">IX84_16010</name>
</gene>
<dbReference type="PANTHER" id="PTHR30213">
    <property type="entry name" value="INNER MEMBRANE PROTEIN YHJD"/>
    <property type="match status" value="1"/>
</dbReference>
<keyword evidence="8" id="KW-1185">Reference proteome</keyword>
<dbReference type="EMBL" id="JPOS01000038">
    <property type="protein sequence ID" value="KGE87160.1"/>
    <property type="molecule type" value="Genomic_DNA"/>
</dbReference>
<sequence>MEAIQKRLFNLPIVKQVIEWSQHNSLPGFFKVPLYDVIVFIQNELKRNDLFTRSYAIAYNFFLSIFPSLIAFFTLIPIFKWAFIQYLPEGENFDIYLRTEIQRILPGVTGDRLFAFVDDITNNPRFGLLSIGFIFAIYFASNGMIALMRGFDKSYNKTFKSRNAFKKRFIAIGLTFLIGVLLIAAVVLIILGEFLLGLLNDFIALDSFTNITIQLLRWLAILLVFYMGIALIYRYGAAAKRRFAIFSPGTTLATILCIISSLAFSFYVNEFNTYNELYGSLGAIIALMLWIQINSLILLIGFELNASIAVNRDLKKRIPAKEV</sequence>
<dbReference type="Pfam" id="PF03631">
    <property type="entry name" value="Virul_fac_BrkB"/>
    <property type="match status" value="1"/>
</dbReference>
<evidence type="ECO:0000256" key="3">
    <source>
        <dbReference type="ARBA" id="ARBA00022692"/>
    </source>
</evidence>
<feature type="transmembrane region" description="Helical" evidence="6">
    <location>
        <begin position="211"/>
        <end position="233"/>
    </location>
</feature>
<dbReference type="GO" id="GO:0005886">
    <property type="term" value="C:plasma membrane"/>
    <property type="evidence" value="ECO:0007669"/>
    <property type="project" value="UniProtKB-SubCell"/>
</dbReference>
<feature type="transmembrane region" description="Helical" evidence="6">
    <location>
        <begin position="56"/>
        <end position="79"/>
    </location>
</feature>
<dbReference type="InterPro" id="IPR017039">
    <property type="entry name" value="Virul_fac_BrkB"/>
</dbReference>